<dbReference type="PANTHER" id="PTHR14389:SF3">
    <property type="entry name" value="PROTEIN FAM111A-LIKE"/>
    <property type="match status" value="1"/>
</dbReference>
<dbReference type="AlphaFoldDB" id="A0A8C3G4M4"/>
<evidence type="ECO:0000313" key="3">
    <source>
        <dbReference type="Proteomes" id="UP000694565"/>
    </source>
</evidence>
<dbReference type="Pfam" id="PF13365">
    <property type="entry name" value="Trypsin_2"/>
    <property type="match status" value="1"/>
</dbReference>
<organism evidence="2 3">
    <name type="scientific">Cyclopterus lumpus</name>
    <name type="common">Lumpsucker</name>
    <dbReference type="NCBI Taxonomy" id="8103"/>
    <lineage>
        <taxon>Eukaryota</taxon>
        <taxon>Metazoa</taxon>
        <taxon>Chordata</taxon>
        <taxon>Craniata</taxon>
        <taxon>Vertebrata</taxon>
        <taxon>Euteleostomi</taxon>
        <taxon>Actinopterygii</taxon>
        <taxon>Neopterygii</taxon>
        <taxon>Teleostei</taxon>
        <taxon>Neoteleostei</taxon>
        <taxon>Acanthomorphata</taxon>
        <taxon>Eupercaria</taxon>
        <taxon>Perciformes</taxon>
        <taxon>Cottioidei</taxon>
        <taxon>Cottales</taxon>
        <taxon>Cyclopteridae</taxon>
        <taxon>Cyclopterus</taxon>
    </lineage>
</organism>
<proteinExistence type="predicted"/>
<sequence>MTSTNCIIVFVLVGGNFQKARNIRSYCRIIVSKISATMIKYKDENIVIQLGEEDKEVTVATHFPRSCINEGESLFITHQPEKVEAAQDQHYNTVHSRGQYSVFYIDTGGGQYTKTKTTFLNKALKKFRYLCVYGVKGWTVEEALQRDGRFIDALGNFTLSHNKNPNCFTECTQRVDQLHGNKFKICLLKDNVTTVLENSVNNEEIYKKLRDQFPSLKELMEKRFPGDSYQRALDLRKEDFGKIQQSFSEVHRVRELIEFGKSVCKVVVVNGSQGTGFVLFDNFILTNAHILKDCVEGRKLKQDIEVYAFFNYDVPEPHTNYNSYLVKRTLINYSQGELDYAILEIKPEDQMSKATPAKVPPGLLDKFGPMPPNGEACIIGHPAGGLKKMDPTCIIEKEQREQAVQGHLHPYRDAPFILYSIAHLIGEQGIDDIMMGGNKADEVVTYHTFMYRGSSGSPVFDAGCRVFGLHTSGFVFGFPKQTESPTDTKEPTDTDNPTDTDKPTDTE</sequence>
<keyword evidence="3" id="KW-1185">Reference proteome</keyword>
<dbReference type="Ensembl" id="ENSCLMT00005035559.1">
    <property type="protein sequence ID" value="ENSCLMP00005034163.1"/>
    <property type="gene ID" value="ENSCLMG00005016358.1"/>
</dbReference>
<evidence type="ECO:0008006" key="4">
    <source>
        <dbReference type="Google" id="ProtNLM"/>
    </source>
</evidence>
<dbReference type="PANTHER" id="PTHR14389">
    <property type="entry name" value="SI:CH1073-475A24.1"/>
    <property type="match status" value="1"/>
</dbReference>
<dbReference type="Gene3D" id="2.40.10.10">
    <property type="entry name" value="Trypsin-like serine proteases"/>
    <property type="match status" value="2"/>
</dbReference>
<accession>A0A8C3G4M4</accession>
<reference evidence="2" key="1">
    <citation type="submission" date="2025-08" db="UniProtKB">
        <authorList>
            <consortium name="Ensembl"/>
        </authorList>
    </citation>
    <scope>IDENTIFICATION</scope>
</reference>
<dbReference type="GeneTree" id="ENSGT00390000005182"/>
<dbReference type="InterPro" id="IPR009003">
    <property type="entry name" value="Peptidase_S1_PA"/>
</dbReference>
<dbReference type="GO" id="GO:0006260">
    <property type="term" value="P:DNA replication"/>
    <property type="evidence" value="ECO:0007669"/>
    <property type="project" value="TreeGrafter"/>
</dbReference>
<dbReference type="Proteomes" id="UP000694565">
    <property type="component" value="Unplaced"/>
</dbReference>
<protein>
    <recommendedName>
        <fullName evidence="4">Serine protease</fullName>
    </recommendedName>
</protein>
<evidence type="ECO:0000313" key="2">
    <source>
        <dbReference type="Ensembl" id="ENSCLMP00005034163.1"/>
    </source>
</evidence>
<evidence type="ECO:0000256" key="1">
    <source>
        <dbReference type="SAM" id="MobiDB-lite"/>
    </source>
</evidence>
<reference evidence="2" key="2">
    <citation type="submission" date="2025-09" db="UniProtKB">
        <authorList>
            <consortium name="Ensembl"/>
        </authorList>
    </citation>
    <scope>IDENTIFICATION</scope>
</reference>
<name>A0A8C3G4M4_CYCLU</name>
<dbReference type="GO" id="GO:0000785">
    <property type="term" value="C:chromatin"/>
    <property type="evidence" value="ECO:0007669"/>
    <property type="project" value="TreeGrafter"/>
</dbReference>
<feature type="region of interest" description="Disordered" evidence="1">
    <location>
        <begin position="478"/>
        <end position="507"/>
    </location>
</feature>
<dbReference type="GO" id="GO:0005634">
    <property type="term" value="C:nucleus"/>
    <property type="evidence" value="ECO:0007669"/>
    <property type="project" value="TreeGrafter"/>
</dbReference>
<dbReference type="SUPFAM" id="SSF50494">
    <property type="entry name" value="Trypsin-like serine proteases"/>
    <property type="match status" value="1"/>
</dbReference>
<dbReference type="InterPro" id="IPR043504">
    <property type="entry name" value="Peptidase_S1_PA_chymotrypsin"/>
</dbReference>